<organism evidence="9 10">
    <name type="scientific">Periconia digitata</name>
    <dbReference type="NCBI Taxonomy" id="1303443"/>
    <lineage>
        <taxon>Eukaryota</taxon>
        <taxon>Fungi</taxon>
        <taxon>Dikarya</taxon>
        <taxon>Ascomycota</taxon>
        <taxon>Pezizomycotina</taxon>
        <taxon>Dothideomycetes</taxon>
        <taxon>Pleosporomycetidae</taxon>
        <taxon>Pleosporales</taxon>
        <taxon>Massarineae</taxon>
        <taxon>Periconiaceae</taxon>
        <taxon>Periconia</taxon>
    </lineage>
</organism>
<dbReference type="PANTHER" id="PTHR11042:SF187">
    <property type="entry name" value="EUKARYOTIC TRANSLATION INITIATION FACTOR 2-ALPHA KINASE 2"/>
    <property type="match status" value="1"/>
</dbReference>
<dbReference type="InterPro" id="IPR011009">
    <property type="entry name" value="Kinase-like_dom_sf"/>
</dbReference>
<dbReference type="PROSITE" id="PS00108">
    <property type="entry name" value="PROTEIN_KINASE_ST"/>
    <property type="match status" value="1"/>
</dbReference>
<accession>A0A9W4XDF9</accession>
<evidence type="ECO:0000256" key="4">
    <source>
        <dbReference type="ARBA" id="ARBA00022840"/>
    </source>
</evidence>
<keyword evidence="1" id="KW-0808">Transferase</keyword>
<comment type="similarity">
    <text evidence="5">Belongs to the protein kinase superfamily. Ser/Thr protein kinase family. GCN2 subfamily.</text>
</comment>
<dbReference type="InterPro" id="IPR017441">
    <property type="entry name" value="Protein_kinase_ATP_BS"/>
</dbReference>
<comment type="caution">
    <text evidence="9">The sequence shown here is derived from an EMBL/GenBank/DDBJ whole genome shotgun (WGS) entry which is preliminary data.</text>
</comment>
<evidence type="ECO:0000313" key="10">
    <source>
        <dbReference type="Proteomes" id="UP001152607"/>
    </source>
</evidence>
<keyword evidence="4 6" id="KW-0067">ATP-binding</keyword>
<keyword evidence="2 6" id="KW-0547">Nucleotide-binding</keyword>
<reference evidence="9" key="1">
    <citation type="submission" date="2023-01" db="EMBL/GenBank/DDBJ databases">
        <authorList>
            <person name="Van Ghelder C."/>
            <person name="Rancurel C."/>
        </authorList>
    </citation>
    <scope>NUCLEOTIDE SEQUENCE</scope>
    <source>
        <strain evidence="9">CNCM I-4278</strain>
    </source>
</reference>
<evidence type="ECO:0000256" key="3">
    <source>
        <dbReference type="ARBA" id="ARBA00022777"/>
    </source>
</evidence>
<evidence type="ECO:0000259" key="8">
    <source>
        <dbReference type="PROSITE" id="PS50011"/>
    </source>
</evidence>
<evidence type="ECO:0000256" key="5">
    <source>
        <dbReference type="ARBA" id="ARBA00037982"/>
    </source>
</evidence>
<feature type="domain" description="Protein kinase" evidence="8">
    <location>
        <begin position="220"/>
        <end position="673"/>
    </location>
</feature>
<evidence type="ECO:0000256" key="7">
    <source>
        <dbReference type="SAM" id="MobiDB-lite"/>
    </source>
</evidence>
<dbReference type="GO" id="GO:0004694">
    <property type="term" value="F:eukaryotic translation initiation factor 2alpha kinase activity"/>
    <property type="evidence" value="ECO:0007669"/>
    <property type="project" value="TreeGrafter"/>
</dbReference>
<dbReference type="InterPro" id="IPR008271">
    <property type="entry name" value="Ser/Thr_kinase_AS"/>
</dbReference>
<dbReference type="EMBL" id="CAOQHR010000001">
    <property type="protein sequence ID" value="CAI6247400.1"/>
    <property type="molecule type" value="Genomic_DNA"/>
</dbReference>
<feature type="binding site" evidence="6">
    <location>
        <position position="249"/>
    </location>
    <ligand>
        <name>ATP</name>
        <dbReference type="ChEBI" id="CHEBI:30616"/>
    </ligand>
</feature>
<name>A0A9W4XDF9_9PLEO</name>
<feature type="region of interest" description="Disordered" evidence="7">
    <location>
        <begin position="386"/>
        <end position="410"/>
    </location>
</feature>
<dbReference type="GO" id="GO:0005634">
    <property type="term" value="C:nucleus"/>
    <property type="evidence" value="ECO:0007669"/>
    <property type="project" value="TreeGrafter"/>
</dbReference>
<dbReference type="SUPFAM" id="SSF56112">
    <property type="entry name" value="Protein kinase-like (PK-like)"/>
    <property type="match status" value="1"/>
</dbReference>
<evidence type="ECO:0000313" key="9">
    <source>
        <dbReference type="EMBL" id="CAI6247400.1"/>
    </source>
</evidence>
<dbReference type="Pfam" id="PF00069">
    <property type="entry name" value="Pkinase"/>
    <property type="match status" value="2"/>
</dbReference>
<proteinExistence type="inferred from homology"/>
<dbReference type="InterPro" id="IPR050339">
    <property type="entry name" value="CC_SR_Kinase"/>
</dbReference>
<dbReference type="InterPro" id="IPR000719">
    <property type="entry name" value="Prot_kinase_dom"/>
</dbReference>
<dbReference type="PROSITE" id="PS50011">
    <property type="entry name" value="PROTEIN_KINASE_DOM"/>
    <property type="match status" value="1"/>
</dbReference>
<dbReference type="SMART" id="SM00220">
    <property type="entry name" value="S_TKc"/>
    <property type="match status" value="1"/>
</dbReference>
<dbReference type="Gene3D" id="1.10.510.10">
    <property type="entry name" value="Transferase(Phosphotransferase) domain 1"/>
    <property type="match status" value="1"/>
</dbReference>
<keyword evidence="10" id="KW-1185">Reference proteome</keyword>
<evidence type="ECO:0000256" key="6">
    <source>
        <dbReference type="PROSITE-ProRule" id="PRU10141"/>
    </source>
</evidence>
<evidence type="ECO:0000256" key="2">
    <source>
        <dbReference type="ARBA" id="ARBA00022741"/>
    </source>
</evidence>
<gene>
    <name evidence="9" type="ORF">PDIGIT_LOCUS827</name>
</gene>
<dbReference type="Proteomes" id="UP001152607">
    <property type="component" value="Unassembled WGS sequence"/>
</dbReference>
<protein>
    <recommendedName>
        <fullName evidence="8">Protein kinase domain-containing protein</fullName>
    </recommendedName>
</protein>
<dbReference type="Gene3D" id="3.30.200.20">
    <property type="entry name" value="Phosphorylase Kinase, domain 1"/>
    <property type="match status" value="1"/>
</dbReference>
<dbReference type="PROSITE" id="PS00107">
    <property type="entry name" value="PROTEIN_KINASE_ATP"/>
    <property type="match status" value="1"/>
</dbReference>
<keyword evidence="3" id="KW-0418">Kinase</keyword>
<feature type="region of interest" description="Disordered" evidence="7">
    <location>
        <begin position="1"/>
        <end position="31"/>
    </location>
</feature>
<sequence>MSMFRKPGDSSSSEDESGEDHKDNAPVAEDSLLSRINTLDSDRSVAAFPLEEPAQLTASSPLTRSGTSDQLRDLILHSLLEDKALRDTAERLGKSTADPAVRQIAKTTYQGLSQRFSHVLDHTYASDEMQEHRATAFEGIDRATRAQMTGLATDADAMAAADTIAGDSRALVPRINVDVPSAAQPVVSRDLNQMLGLHTPIPSFLQGIHGLHTDRYERDFSEIEMVGKGGYGKVYKVKHNLDNSFYAVKRITVSHTRMHNISKRGAQEIESLLEEVRSLARLEHGNIVRYHNAWLEYKADDTGGLLRPIHLLEGASSEYPSSSNAVTFEKDTYGEPDQYSDAGIVFEASNTGPGAEEYDLLSKRVPRRKNRRASEATVATISSTVSHTGGETVDGNGEQDGHEEAYDEDVEEISRIDHPSLEESSSMMSNSDMATHLLTRTSNRFTTGPSLTLNVQMSLYDSNLCTFLSLEPPAPTHCYHTCISLELVNSILAGVEYLHARGIVHRDLKPANIFLSLSTDRVPPAGSVALHGCRQCSGKDYLLVTPRIGDFGLVTALADNNATTAATATTAGIKPVGTEFYRPPAGGMRASEKLDVFSLGVVTFEMLRHFDTRMERIDALSKLRLGELPEGFGDEMGLLMGREVERLLIGMLREDEDVRFGCAAVRHGIEEIISALKK</sequence>
<dbReference type="GO" id="GO:0005524">
    <property type="term" value="F:ATP binding"/>
    <property type="evidence" value="ECO:0007669"/>
    <property type="project" value="UniProtKB-UniRule"/>
</dbReference>
<dbReference type="AlphaFoldDB" id="A0A9W4XDF9"/>
<dbReference type="PANTHER" id="PTHR11042">
    <property type="entry name" value="EUKARYOTIC TRANSLATION INITIATION FACTOR 2-ALPHA KINASE EIF2-ALPHA KINASE -RELATED"/>
    <property type="match status" value="1"/>
</dbReference>
<dbReference type="OrthoDB" id="1405469at2759"/>
<dbReference type="GO" id="GO:0005737">
    <property type="term" value="C:cytoplasm"/>
    <property type="evidence" value="ECO:0007669"/>
    <property type="project" value="TreeGrafter"/>
</dbReference>
<evidence type="ECO:0000256" key="1">
    <source>
        <dbReference type="ARBA" id="ARBA00022679"/>
    </source>
</evidence>